<keyword evidence="1" id="KW-0812">Transmembrane</keyword>
<feature type="transmembrane region" description="Helical" evidence="1">
    <location>
        <begin position="16"/>
        <end position="35"/>
    </location>
</feature>
<comment type="caution">
    <text evidence="2">The sequence shown here is derived from an EMBL/GenBank/DDBJ whole genome shotgun (WGS) entry which is preliminary data.</text>
</comment>
<evidence type="ECO:0000256" key="1">
    <source>
        <dbReference type="SAM" id="Phobius"/>
    </source>
</evidence>
<sequence>MIARTPLPSTRMPSQSSFPSVLLIFSWCFYCIYSFSPGQGTWEVQTREDDTEHTGSHAVDLPPDVPMTLSLRYHITDATHSPSPNAAGLSCGSSPIISDIGHIAVPPASDEKTVLLPDHIVQQ</sequence>
<proteinExistence type="predicted"/>
<accession>A0AAD7IM37</accession>
<keyword evidence="1" id="KW-1133">Transmembrane helix</keyword>
<keyword evidence="1" id="KW-0472">Membrane</keyword>
<evidence type="ECO:0000313" key="3">
    <source>
        <dbReference type="Proteomes" id="UP001215280"/>
    </source>
</evidence>
<gene>
    <name evidence="2" type="ORF">DFH07DRAFT_14144</name>
</gene>
<reference evidence="2" key="1">
    <citation type="submission" date="2023-03" db="EMBL/GenBank/DDBJ databases">
        <title>Massive genome expansion in bonnet fungi (Mycena s.s.) driven by repeated elements and novel gene families across ecological guilds.</title>
        <authorList>
            <consortium name="Lawrence Berkeley National Laboratory"/>
            <person name="Harder C.B."/>
            <person name="Miyauchi S."/>
            <person name="Viragh M."/>
            <person name="Kuo A."/>
            <person name="Thoen E."/>
            <person name="Andreopoulos B."/>
            <person name="Lu D."/>
            <person name="Skrede I."/>
            <person name="Drula E."/>
            <person name="Henrissat B."/>
            <person name="Morin E."/>
            <person name="Kohler A."/>
            <person name="Barry K."/>
            <person name="LaButti K."/>
            <person name="Morin E."/>
            <person name="Salamov A."/>
            <person name="Lipzen A."/>
            <person name="Mereny Z."/>
            <person name="Hegedus B."/>
            <person name="Baldrian P."/>
            <person name="Stursova M."/>
            <person name="Weitz H."/>
            <person name="Taylor A."/>
            <person name="Grigoriev I.V."/>
            <person name="Nagy L.G."/>
            <person name="Martin F."/>
            <person name="Kauserud H."/>
        </authorList>
    </citation>
    <scope>NUCLEOTIDE SEQUENCE</scope>
    <source>
        <strain evidence="2">CBHHK188m</strain>
    </source>
</reference>
<organism evidence="2 3">
    <name type="scientific">Mycena maculata</name>
    <dbReference type="NCBI Taxonomy" id="230809"/>
    <lineage>
        <taxon>Eukaryota</taxon>
        <taxon>Fungi</taxon>
        <taxon>Dikarya</taxon>
        <taxon>Basidiomycota</taxon>
        <taxon>Agaricomycotina</taxon>
        <taxon>Agaricomycetes</taxon>
        <taxon>Agaricomycetidae</taxon>
        <taxon>Agaricales</taxon>
        <taxon>Marasmiineae</taxon>
        <taxon>Mycenaceae</taxon>
        <taxon>Mycena</taxon>
    </lineage>
</organism>
<evidence type="ECO:0000313" key="2">
    <source>
        <dbReference type="EMBL" id="KAJ7745933.1"/>
    </source>
</evidence>
<name>A0AAD7IM37_9AGAR</name>
<keyword evidence="3" id="KW-1185">Reference proteome</keyword>
<protein>
    <submittedName>
        <fullName evidence="2">Uncharacterized protein</fullName>
    </submittedName>
</protein>
<dbReference type="AlphaFoldDB" id="A0AAD7IM37"/>
<dbReference type="Proteomes" id="UP001215280">
    <property type="component" value="Unassembled WGS sequence"/>
</dbReference>
<dbReference type="EMBL" id="JARJLG010000100">
    <property type="protein sequence ID" value="KAJ7745933.1"/>
    <property type="molecule type" value="Genomic_DNA"/>
</dbReference>